<dbReference type="InterPro" id="IPR040288">
    <property type="entry name" value="PXDC1"/>
</dbReference>
<proteinExistence type="predicted"/>
<feature type="domain" description="PX" evidence="1">
    <location>
        <begin position="1"/>
        <end position="135"/>
    </location>
</feature>
<keyword evidence="3" id="KW-1185">Reference proteome</keyword>
<protein>
    <submittedName>
        <fullName evidence="2">PX domain-containing protein 1</fullName>
    </submittedName>
</protein>
<evidence type="ECO:0000313" key="3">
    <source>
        <dbReference type="Proteomes" id="UP000324632"/>
    </source>
</evidence>
<dbReference type="Proteomes" id="UP000324632">
    <property type="component" value="Chromosome 7"/>
</dbReference>
<dbReference type="EMBL" id="SOYY01000007">
    <property type="protein sequence ID" value="KAA0719343.1"/>
    <property type="molecule type" value="Genomic_DNA"/>
</dbReference>
<dbReference type="Pfam" id="PF00787">
    <property type="entry name" value="PX"/>
    <property type="match status" value="1"/>
</dbReference>
<dbReference type="PROSITE" id="PS50195">
    <property type="entry name" value="PX"/>
    <property type="match status" value="1"/>
</dbReference>
<evidence type="ECO:0000259" key="1">
    <source>
        <dbReference type="PROSITE" id="PS50195"/>
    </source>
</evidence>
<dbReference type="Gene3D" id="3.30.1520.10">
    <property type="entry name" value="Phox-like domain"/>
    <property type="match status" value="1"/>
</dbReference>
<name>A0A5A9PBS4_9TELE</name>
<dbReference type="GO" id="GO:0035091">
    <property type="term" value="F:phosphatidylinositol binding"/>
    <property type="evidence" value="ECO:0007669"/>
    <property type="project" value="InterPro"/>
</dbReference>
<dbReference type="InterPro" id="IPR036871">
    <property type="entry name" value="PX_dom_sf"/>
</dbReference>
<dbReference type="InterPro" id="IPR001683">
    <property type="entry name" value="PX_dom"/>
</dbReference>
<evidence type="ECO:0000313" key="2">
    <source>
        <dbReference type="EMBL" id="KAA0719343.1"/>
    </source>
</evidence>
<dbReference type="PANTHER" id="PTHR31433:SF0">
    <property type="entry name" value="PX DOMAIN-CONTAINING PROTEIN 1"/>
    <property type="match status" value="1"/>
</dbReference>
<dbReference type="SUPFAM" id="SSF64268">
    <property type="entry name" value="PX domain"/>
    <property type="match status" value="1"/>
</dbReference>
<sequence>MAGVHMTSFSGLTLHDCSLIGLERFAVGPVGEDEEFFEIRTEWSDKSITYLIRRYHDLVKLANSLEKFFPEDDVSLPQSLILKALQKMREAEENNDIETKLGEMEKLLRNIIKTPPKYSQCEAVLTFFKTSPLDYTLKTMFDPIQPFYHSPVTVADVRRANGFCLANTETVLFDPYLLEKKVKPSYEHSSQCGSEIEAQIRRGTICPNRIRHDEFVQTDLSTSPVLPAGVLEKESEYQNQKSQVTPSKLTYFHLHASETDILE</sequence>
<comment type="caution">
    <text evidence="2">The sequence shown here is derived from an EMBL/GenBank/DDBJ whole genome shotgun (WGS) entry which is preliminary data.</text>
</comment>
<reference evidence="2 3" key="1">
    <citation type="journal article" date="2019" name="Mol. Ecol. Resour.">
        <title>Chromosome-level genome assembly of Triplophysa tibetana, a fish adapted to the harsh high-altitude environment of the Tibetan Plateau.</title>
        <authorList>
            <person name="Yang X."/>
            <person name="Liu H."/>
            <person name="Ma Z."/>
            <person name="Zou Y."/>
            <person name="Zou M."/>
            <person name="Mao Y."/>
            <person name="Li X."/>
            <person name="Wang H."/>
            <person name="Chen T."/>
            <person name="Wang W."/>
            <person name="Yang R."/>
        </authorList>
    </citation>
    <scope>NUCLEOTIDE SEQUENCE [LARGE SCALE GENOMIC DNA]</scope>
    <source>
        <strain evidence="2">TTIB1903HZAU</strain>
        <tissue evidence="2">Muscle</tissue>
    </source>
</reference>
<dbReference type="AlphaFoldDB" id="A0A5A9PBS4"/>
<accession>A0A5A9PBS4</accession>
<organism evidence="2 3">
    <name type="scientific">Triplophysa tibetana</name>
    <dbReference type="NCBI Taxonomy" id="1572043"/>
    <lineage>
        <taxon>Eukaryota</taxon>
        <taxon>Metazoa</taxon>
        <taxon>Chordata</taxon>
        <taxon>Craniata</taxon>
        <taxon>Vertebrata</taxon>
        <taxon>Euteleostomi</taxon>
        <taxon>Actinopterygii</taxon>
        <taxon>Neopterygii</taxon>
        <taxon>Teleostei</taxon>
        <taxon>Ostariophysi</taxon>
        <taxon>Cypriniformes</taxon>
        <taxon>Nemacheilidae</taxon>
        <taxon>Triplophysa</taxon>
    </lineage>
</organism>
<gene>
    <name evidence="2" type="ORF">E1301_Tti006566</name>
</gene>
<dbReference type="PANTHER" id="PTHR31433">
    <property type="entry name" value="PX DOMAIN-CONTAINING PROTEIN 1"/>
    <property type="match status" value="1"/>
</dbReference>